<dbReference type="Proteomes" id="UP000053676">
    <property type="component" value="Unassembled WGS sequence"/>
</dbReference>
<dbReference type="AlphaFoldDB" id="W2T217"/>
<keyword evidence="2" id="KW-1185">Reference proteome</keyword>
<reference evidence="2" key="1">
    <citation type="journal article" date="2014" name="Nat. Genet.">
        <title>Genome of the human hookworm Necator americanus.</title>
        <authorList>
            <person name="Tang Y.T."/>
            <person name="Gao X."/>
            <person name="Rosa B.A."/>
            <person name="Abubucker S."/>
            <person name="Hallsworth-Pepin K."/>
            <person name="Martin J."/>
            <person name="Tyagi R."/>
            <person name="Heizer E."/>
            <person name="Zhang X."/>
            <person name="Bhonagiri-Palsikar V."/>
            <person name="Minx P."/>
            <person name="Warren W.C."/>
            <person name="Wang Q."/>
            <person name="Zhan B."/>
            <person name="Hotez P.J."/>
            <person name="Sternberg P.W."/>
            <person name="Dougall A."/>
            <person name="Gaze S.T."/>
            <person name="Mulvenna J."/>
            <person name="Sotillo J."/>
            <person name="Ranganathan S."/>
            <person name="Rabelo E.M."/>
            <person name="Wilson R.K."/>
            <person name="Felgner P.L."/>
            <person name="Bethony J."/>
            <person name="Hawdon J.M."/>
            <person name="Gasser R.B."/>
            <person name="Loukas A."/>
            <person name="Mitreva M."/>
        </authorList>
    </citation>
    <scope>NUCLEOTIDE SEQUENCE [LARGE SCALE GENOMIC DNA]</scope>
</reference>
<evidence type="ECO:0000313" key="2">
    <source>
        <dbReference type="Proteomes" id="UP000053676"/>
    </source>
</evidence>
<sequence length="36" mass="4001">MDLALSCTAKATNVAVKKVFVYLMGFLCCSYSPRLR</sequence>
<protein>
    <submittedName>
        <fullName evidence="1">Uncharacterized protein</fullName>
    </submittedName>
</protein>
<dbReference type="EMBL" id="KI660284">
    <property type="protein sequence ID" value="ETN75619.1"/>
    <property type="molecule type" value="Genomic_DNA"/>
</dbReference>
<dbReference type="KEGG" id="nai:NECAME_12241"/>
<accession>W2T217</accession>
<organism evidence="1 2">
    <name type="scientific">Necator americanus</name>
    <name type="common">Human hookworm</name>
    <dbReference type="NCBI Taxonomy" id="51031"/>
    <lineage>
        <taxon>Eukaryota</taxon>
        <taxon>Metazoa</taxon>
        <taxon>Ecdysozoa</taxon>
        <taxon>Nematoda</taxon>
        <taxon>Chromadorea</taxon>
        <taxon>Rhabditida</taxon>
        <taxon>Rhabditina</taxon>
        <taxon>Rhabditomorpha</taxon>
        <taxon>Strongyloidea</taxon>
        <taxon>Ancylostomatidae</taxon>
        <taxon>Bunostominae</taxon>
        <taxon>Necator</taxon>
    </lineage>
</organism>
<evidence type="ECO:0000313" key="1">
    <source>
        <dbReference type="EMBL" id="ETN75619.1"/>
    </source>
</evidence>
<proteinExistence type="predicted"/>
<name>W2T217_NECAM</name>
<gene>
    <name evidence="1" type="ORF">NECAME_12241</name>
</gene>